<reference evidence="2" key="2">
    <citation type="journal article" date="2023" name="Int. J. Mol. Sci.">
        <title>De Novo Assembly and Annotation of 11 Diverse Shrub Willow (Salix) Genomes Reveals Novel Gene Organization in Sex-Linked Regions.</title>
        <authorList>
            <person name="Hyden B."/>
            <person name="Feng K."/>
            <person name="Yates T.B."/>
            <person name="Jawdy S."/>
            <person name="Cereghino C."/>
            <person name="Smart L.B."/>
            <person name="Muchero W."/>
        </authorList>
    </citation>
    <scope>NUCLEOTIDE SEQUENCE [LARGE SCALE GENOMIC DNA]</scope>
    <source>
        <tissue evidence="2">Shoot tip</tissue>
    </source>
</reference>
<dbReference type="AlphaFoldDB" id="A0A9Q0ZXG8"/>
<evidence type="ECO:0000313" key="2">
    <source>
        <dbReference type="EMBL" id="KAJ6750538.1"/>
    </source>
</evidence>
<name>A0A9Q0ZXG8_SALVM</name>
<organism evidence="2 3">
    <name type="scientific">Salix viminalis</name>
    <name type="common">Common osier</name>
    <name type="synonym">Basket willow</name>
    <dbReference type="NCBI Taxonomy" id="40686"/>
    <lineage>
        <taxon>Eukaryota</taxon>
        <taxon>Viridiplantae</taxon>
        <taxon>Streptophyta</taxon>
        <taxon>Embryophyta</taxon>
        <taxon>Tracheophyta</taxon>
        <taxon>Spermatophyta</taxon>
        <taxon>Magnoliopsida</taxon>
        <taxon>eudicotyledons</taxon>
        <taxon>Gunneridae</taxon>
        <taxon>Pentapetalae</taxon>
        <taxon>rosids</taxon>
        <taxon>fabids</taxon>
        <taxon>Malpighiales</taxon>
        <taxon>Salicaceae</taxon>
        <taxon>Saliceae</taxon>
        <taxon>Salix</taxon>
    </lineage>
</organism>
<accession>A0A9Q0ZXG8</accession>
<feature type="compositionally biased region" description="Polar residues" evidence="1">
    <location>
        <begin position="1"/>
        <end position="16"/>
    </location>
</feature>
<dbReference type="EMBL" id="JAPFFL010000001">
    <property type="protein sequence ID" value="KAJ6750538.1"/>
    <property type="molecule type" value="Genomic_DNA"/>
</dbReference>
<gene>
    <name evidence="2" type="ORF">OIU85_001111</name>
</gene>
<evidence type="ECO:0000256" key="1">
    <source>
        <dbReference type="SAM" id="MobiDB-lite"/>
    </source>
</evidence>
<dbReference type="Proteomes" id="UP001151529">
    <property type="component" value="Chromosome 16"/>
</dbReference>
<sequence length="93" mass="9736">MNQAGDVSFLQTSSRVRGTITEHGQRGKRVSDRGRAGLGLLLKAPSSWGDRVHGCSGWPAATALRVATAIKPAAYQLCPMNLTFTGGGARGLL</sequence>
<protein>
    <submittedName>
        <fullName evidence="2">Uncharacterized protein</fullName>
    </submittedName>
</protein>
<reference evidence="2" key="1">
    <citation type="submission" date="2022-11" db="EMBL/GenBank/DDBJ databases">
        <authorList>
            <person name="Hyden B.L."/>
            <person name="Feng K."/>
            <person name="Yates T."/>
            <person name="Jawdy S."/>
            <person name="Smart L.B."/>
            <person name="Muchero W."/>
        </authorList>
    </citation>
    <scope>NUCLEOTIDE SEQUENCE</scope>
    <source>
        <tissue evidence="2">Shoot tip</tissue>
    </source>
</reference>
<feature type="region of interest" description="Disordered" evidence="1">
    <location>
        <begin position="1"/>
        <end position="32"/>
    </location>
</feature>
<feature type="compositionally biased region" description="Basic and acidic residues" evidence="1">
    <location>
        <begin position="23"/>
        <end position="32"/>
    </location>
</feature>
<proteinExistence type="predicted"/>
<comment type="caution">
    <text evidence="2">The sequence shown here is derived from an EMBL/GenBank/DDBJ whole genome shotgun (WGS) entry which is preliminary data.</text>
</comment>
<keyword evidence="3" id="KW-1185">Reference proteome</keyword>
<evidence type="ECO:0000313" key="3">
    <source>
        <dbReference type="Proteomes" id="UP001151529"/>
    </source>
</evidence>